<protein>
    <recommendedName>
        <fullName evidence="4">Tetratricopeptide repeat protein</fullName>
    </recommendedName>
</protein>
<dbReference type="EMBL" id="JAUSWC010000009">
    <property type="protein sequence ID" value="MDQ0488101.1"/>
    <property type="molecule type" value="Genomic_DNA"/>
</dbReference>
<gene>
    <name evidence="2" type="ORF">QO019_002956</name>
</gene>
<organism evidence="2 3">
    <name type="scientific">Streptomyces thermodiastaticus</name>
    <dbReference type="NCBI Taxonomy" id="44061"/>
    <lineage>
        <taxon>Bacteria</taxon>
        <taxon>Bacillati</taxon>
        <taxon>Actinomycetota</taxon>
        <taxon>Actinomycetes</taxon>
        <taxon>Kitasatosporales</taxon>
        <taxon>Streptomycetaceae</taxon>
        <taxon>Streptomyces</taxon>
    </lineage>
</organism>
<keyword evidence="1" id="KW-0472">Membrane</keyword>
<dbReference type="Gene3D" id="1.25.40.10">
    <property type="entry name" value="Tetratricopeptide repeat domain"/>
    <property type="match status" value="1"/>
</dbReference>
<dbReference type="SUPFAM" id="SSF48452">
    <property type="entry name" value="TPR-like"/>
    <property type="match status" value="1"/>
</dbReference>
<keyword evidence="1" id="KW-0812">Transmembrane</keyword>
<name>A0ABU0KFD2_9ACTN</name>
<dbReference type="RefSeq" id="WP_136238170.1">
    <property type="nucleotide sequence ID" value="NZ_JAUSWC010000009.1"/>
</dbReference>
<keyword evidence="1" id="KW-1133">Transmembrane helix</keyword>
<sequence>MQATDHDIPSAYATAQAHLQAGRLAQARRTATEALKTDGPNARLSLVLGQAHAAEDDDDHDDRAEAAYQEGLQAFPDDVELLAAYAELCLRSDYMDRPARFRRGPELAERLRELAPGSAQALRVEQIAAGKTMSGPKPPSPVRTQMHDARLVLTAVGDPAAAAAQARAHAEGRPDDARLATLAETLAALAGPGRAPLRWMVRFPQHTLVIRAALCSLILLAVPAFQWNDWARMAVVVAVAPSTLLQSVLRGARHRAGTRPFVAHAEPGTEHRAEPPAEPRDVPDFPVLPPVPAPSGRETAVACVVLAGFLAALVGSAVWGYQQYADYPRYTVAAPDRLRGYERLEDTPVQQLTESLMGESLAGDGGRPFAYVYGRKDQNLALVTVFGAVGDFHDMTSDAVESFHGDFESGLIGTGLTTNGTVSADPGRLGGAMRCLSYQALGGGLVNACTWGDKGSVGTVLSADSGRGLETAADLARAVREAVLHEEGGR</sequence>
<comment type="caution">
    <text evidence="2">The sequence shown here is derived from an EMBL/GenBank/DDBJ whole genome shotgun (WGS) entry which is preliminary data.</text>
</comment>
<reference evidence="2 3" key="1">
    <citation type="submission" date="2023-07" db="EMBL/GenBank/DDBJ databases">
        <title>Genomic Encyclopedia of Type Strains, Phase IV (KMG-IV): sequencing the most valuable type-strain genomes for metagenomic binning, comparative biology and taxonomic classification.</title>
        <authorList>
            <person name="Goeker M."/>
        </authorList>
    </citation>
    <scope>NUCLEOTIDE SEQUENCE [LARGE SCALE GENOMIC DNA]</scope>
    <source>
        <strain evidence="2 3">DSM 40573</strain>
    </source>
</reference>
<dbReference type="InterPro" id="IPR011990">
    <property type="entry name" value="TPR-like_helical_dom_sf"/>
</dbReference>
<keyword evidence="3" id="KW-1185">Reference proteome</keyword>
<dbReference type="Proteomes" id="UP001236795">
    <property type="component" value="Unassembled WGS sequence"/>
</dbReference>
<feature type="transmembrane region" description="Helical" evidence="1">
    <location>
        <begin position="300"/>
        <end position="321"/>
    </location>
</feature>
<evidence type="ECO:0008006" key="4">
    <source>
        <dbReference type="Google" id="ProtNLM"/>
    </source>
</evidence>
<accession>A0ABU0KFD2</accession>
<evidence type="ECO:0000313" key="2">
    <source>
        <dbReference type="EMBL" id="MDQ0488101.1"/>
    </source>
</evidence>
<evidence type="ECO:0000313" key="3">
    <source>
        <dbReference type="Proteomes" id="UP001236795"/>
    </source>
</evidence>
<proteinExistence type="predicted"/>
<evidence type="ECO:0000256" key="1">
    <source>
        <dbReference type="SAM" id="Phobius"/>
    </source>
</evidence>
<feature type="transmembrane region" description="Helical" evidence="1">
    <location>
        <begin position="208"/>
        <end position="225"/>
    </location>
</feature>